<dbReference type="GO" id="GO:0016020">
    <property type="term" value="C:membrane"/>
    <property type="evidence" value="ECO:0007669"/>
    <property type="project" value="GOC"/>
</dbReference>
<dbReference type="EMBL" id="CP014501">
    <property type="protein sequence ID" value="ANB12892.1"/>
    <property type="molecule type" value="Genomic_DNA"/>
</dbReference>
<feature type="binding site" evidence="4">
    <location>
        <position position="134"/>
    </location>
    <ligand>
        <name>Zn(2+)</name>
        <dbReference type="ChEBI" id="CHEBI:29105"/>
        <label>1</label>
    </ligand>
</feature>
<comment type="function">
    <text evidence="3">Converts sphingomyelin to ceramide.</text>
</comment>
<evidence type="ECO:0000256" key="1">
    <source>
        <dbReference type="ARBA" id="ARBA00022801"/>
    </source>
</evidence>
<reference evidence="7 8" key="1">
    <citation type="submission" date="2016-02" db="EMBL/GenBank/DDBJ databases">
        <title>Complete genome sequence and transcriptome regulation of the pentose utilising yeast Sugiyamaella lignohabitans.</title>
        <authorList>
            <person name="Bellasio M."/>
            <person name="Peymann A."/>
            <person name="Valli M."/>
            <person name="Sipitzky M."/>
            <person name="Graf A."/>
            <person name="Sauer M."/>
            <person name="Marx H."/>
            <person name="Mattanovich D."/>
        </authorList>
    </citation>
    <scope>NUCLEOTIDE SEQUENCE [LARGE SCALE GENOMIC DNA]</scope>
    <source>
        <strain evidence="7 8">CBS 10342</strain>
    </source>
</reference>
<dbReference type="InterPro" id="IPR041805">
    <property type="entry name" value="ASMase/PPN1_MPP"/>
</dbReference>
<dbReference type="OrthoDB" id="282973at2759"/>
<evidence type="ECO:0000256" key="3">
    <source>
        <dbReference type="PIRNR" id="PIRNR000948"/>
    </source>
</evidence>
<dbReference type="RefSeq" id="XP_018735369.1">
    <property type="nucleotide sequence ID" value="XM_018878024.1"/>
</dbReference>
<dbReference type="InterPro" id="IPR029052">
    <property type="entry name" value="Metallo-depent_PP-like"/>
</dbReference>
<dbReference type="CDD" id="cd00842">
    <property type="entry name" value="MPP_ASMase"/>
    <property type="match status" value="1"/>
</dbReference>
<feature type="binding site" evidence="4">
    <location>
        <position position="211"/>
    </location>
    <ligand>
        <name>Zn(2+)</name>
        <dbReference type="ChEBI" id="CHEBI:29105"/>
        <label>1</label>
    </ligand>
</feature>
<dbReference type="AlphaFoldDB" id="A0A167DGJ7"/>
<dbReference type="GO" id="GO:0046872">
    <property type="term" value="F:metal ion binding"/>
    <property type="evidence" value="ECO:0007669"/>
    <property type="project" value="UniProtKB-KW"/>
</dbReference>
<keyword evidence="1 3" id="KW-0378">Hydrolase</keyword>
<name>A0A167DGJ7_9ASCO</name>
<feature type="domain" description="Calcineurin-like phosphoesterase" evidence="6">
    <location>
        <begin position="129"/>
        <end position="403"/>
    </location>
</feature>
<keyword evidence="4" id="KW-0479">Metal-binding</keyword>
<feature type="disulfide bond" evidence="5">
    <location>
        <begin position="11"/>
        <end position="96"/>
    </location>
</feature>
<evidence type="ECO:0000259" key="6">
    <source>
        <dbReference type="Pfam" id="PF00149"/>
    </source>
</evidence>
<dbReference type="GO" id="GO:0016798">
    <property type="term" value="F:hydrolase activity, acting on glycosyl bonds"/>
    <property type="evidence" value="ECO:0007669"/>
    <property type="project" value="UniProtKB-KW"/>
</dbReference>
<feature type="binding site" evidence="4">
    <location>
        <position position="402"/>
    </location>
    <ligand>
        <name>Zn(2+)</name>
        <dbReference type="ChEBI" id="CHEBI:29105"/>
        <label>1</label>
    </ligand>
</feature>
<protein>
    <recommendedName>
        <fullName evidence="3">Sphingomyelin phosphodiesterase</fullName>
    </recommendedName>
</protein>
<feature type="binding site" evidence="4">
    <location>
        <position position="211"/>
    </location>
    <ligand>
        <name>Zn(2+)</name>
        <dbReference type="ChEBI" id="CHEBI:29105"/>
        <label>2</label>
    </ligand>
</feature>
<feature type="binding site" evidence="4">
    <location>
        <position position="363"/>
    </location>
    <ligand>
        <name>Zn(2+)</name>
        <dbReference type="ChEBI" id="CHEBI:29105"/>
        <label>2</label>
    </ligand>
</feature>
<dbReference type="GO" id="GO:0004767">
    <property type="term" value="F:sphingomyelin phosphodiesterase activity"/>
    <property type="evidence" value="ECO:0007669"/>
    <property type="project" value="UniProtKB-UniRule"/>
</dbReference>
<dbReference type="InterPro" id="IPR004843">
    <property type="entry name" value="Calcineurin-like_PHP"/>
</dbReference>
<dbReference type="GO" id="GO:0006685">
    <property type="term" value="P:sphingomyelin catabolic process"/>
    <property type="evidence" value="ECO:0007669"/>
    <property type="project" value="UniProtKB-UniRule"/>
</dbReference>
<dbReference type="InterPro" id="IPR011160">
    <property type="entry name" value="Sphingomy_PDE"/>
</dbReference>
<feature type="binding site" evidence="4">
    <location>
        <position position="136"/>
    </location>
    <ligand>
        <name>Zn(2+)</name>
        <dbReference type="ChEBI" id="CHEBI:29105"/>
        <label>1</label>
    </ligand>
</feature>
<dbReference type="KEGG" id="slb:AWJ20_1170"/>
<feature type="disulfide bond" evidence="5">
    <location>
        <begin position="155"/>
        <end position="178"/>
    </location>
</feature>
<evidence type="ECO:0000313" key="7">
    <source>
        <dbReference type="EMBL" id="ANB12892.1"/>
    </source>
</evidence>
<dbReference type="PIRSF" id="PIRSF000948">
    <property type="entry name" value="Sphingomy_PDE"/>
    <property type="match status" value="1"/>
</dbReference>
<keyword evidence="8" id="KW-1185">Reference proteome</keyword>
<sequence>MYKNSKNGDYCRVCKNGLELTKKVSLNSPESIPIFLRKICEHKKLAGTSRCDLKYYGSIQGEQSSFVTHLINVLTLMEPKGLDGEYFCHYILQGLCDLPTTPSYDLSTWWPPKPDSARIPPRSGKTFGVVHLSDIHLSTDYTVGSEGNCIGIMCCTPSSIRDPIQQPFPAPKMGYYNCDAPPALVDGSLAGLSNLYREGNLDYDFAIFTGDMVDHNPAWISYEQSLLEEEKVMNYLKKYLNNTPVYAVLGNHDSYPFSQVAQTSSGFADLFSFNTDLMAKLWEDNEWLNPATAKQARVHYGAYSTLTRQNLRIISLNSNFWYRWNFYNYWNIENPDTSGTLRFLVEELIRAENKGERVWVIAHVPPGGLSDEAMPIASQSLYQIFHRFSPETIAGLFFGHTHQDEFTVLYKHNATAKAIEDAINVAWIGPSVTPLSRYNPGFRFYKVDSGSFDIMEAYTFNAPLNDTFADDRELEWKYEYSAREEYDAYQAWPKSEPLNASFWHRVAEGIKNDPLMSQKYSDNAYRRSPYAPDCTRSHCRFDNYCYTTSMSTQQALQCRLDYGVHLRKLLTGGPTYPMPRPIRDIVERS</sequence>
<accession>A0A167DGJ7</accession>
<keyword evidence="3" id="KW-0326">Glycosidase</keyword>
<dbReference type="PANTHER" id="PTHR10340:SF27">
    <property type="entry name" value="ACL091CP"/>
    <property type="match status" value="1"/>
</dbReference>
<dbReference type="SUPFAM" id="SSF56300">
    <property type="entry name" value="Metallo-dependent phosphatases"/>
    <property type="match status" value="1"/>
</dbReference>
<keyword evidence="5" id="KW-1015">Disulfide bond</keyword>
<dbReference type="Proteomes" id="UP000189580">
    <property type="component" value="Chromosome a"/>
</dbReference>
<keyword evidence="4" id="KW-0862">Zinc</keyword>
<feature type="disulfide bond" evidence="5">
    <location>
        <begin position="40"/>
        <end position="51"/>
    </location>
</feature>
<dbReference type="GeneID" id="30032943"/>
<dbReference type="Pfam" id="PF00149">
    <property type="entry name" value="Metallophos"/>
    <property type="match status" value="1"/>
</dbReference>
<dbReference type="PANTHER" id="PTHR10340">
    <property type="entry name" value="SPHINGOMYELIN PHOSPHODIESTERASE"/>
    <property type="match status" value="1"/>
</dbReference>
<organism evidence="7 8">
    <name type="scientific">Sugiyamaella lignohabitans</name>
    <dbReference type="NCBI Taxonomy" id="796027"/>
    <lineage>
        <taxon>Eukaryota</taxon>
        <taxon>Fungi</taxon>
        <taxon>Dikarya</taxon>
        <taxon>Ascomycota</taxon>
        <taxon>Saccharomycotina</taxon>
        <taxon>Dipodascomycetes</taxon>
        <taxon>Dipodascales</taxon>
        <taxon>Trichomonascaceae</taxon>
        <taxon>Sugiyamaella</taxon>
    </lineage>
</organism>
<feature type="binding site" evidence="4">
    <location>
        <position position="400"/>
    </location>
    <ligand>
        <name>Zn(2+)</name>
        <dbReference type="ChEBI" id="CHEBI:29105"/>
        <label>2</label>
    </ligand>
</feature>
<evidence type="ECO:0000313" key="8">
    <source>
        <dbReference type="Proteomes" id="UP000189580"/>
    </source>
</evidence>
<evidence type="ECO:0000256" key="2">
    <source>
        <dbReference type="ARBA" id="ARBA00023180"/>
    </source>
</evidence>
<gene>
    <name evidence="7" type="ORF">AWJ20_1170</name>
</gene>
<evidence type="ECO:0000256" key="5">
    <source>
        <dbReference type="PIRSR" id="PIRSR000948-2"/>
    </source>
</evidence>
<proteinExistence type="inferred from homology"/>
<comment type="similarity">
    <text evidence="3">Belongs to the acid sphingomyelinase family.</text>
</comment>
<evidence type="ECO:0000256" key="4">
    <source>
        <dbReference type="PIRSR" id="PIRSR000948-1"/>
    </source>
</evidence>
<feature type="disulfide bond" evidence="5">
    <location>
        <begin position="14"/>
        <end position="88"/>
    </location>
</feature>
<dbReference type="Gene3D" id="3.60.21.10">
    <property type="match status" value="1"/>
</dbReference>
<keyword evidence="2" id="KW-0325">Glycoprotein</keyword>
<feature type="binding site" evidence="4">
    <location>
        <position position="251"/>
    </location>
    <ligand>
        <name>Zn(2+)</name>
        <dbReference type="ChEBI" id="CHEBI:29105"/>
        <label>2</label>
    </ligand>
</feature>
<comment type="cofactor">
    <cofactor evidence="4">
        <name>Zn(2+)</name>
        <dbReference type="ChEBI" id="CHEBI:29105"/>
    </cofactor>
    <text evidence="4">Binds 2 Zn(2+) ions per subunit.</text>
</comment>
<feature type="disulfide bond" evidence="5">
    <location>
        <begin position="149"/>
        <end position="154"/>
    </location>
</feature>